<organism evidence="2 3">
    <name type="scientific">Pediococcus pentosaceus</name>
    <dbReference type="NCBI Taxonomy" id="1255"/>
    <lineage>
        <taxon>Bacteria</taxon>
        <taxon>Bacillati</taxon>
        <taxon>Bacillota</taxon>
        <taxon>Bacilli</taxon>
        <taxon>Lactobacillales</taxon>
        <taxon>Lactobacillaceae</taxon>
        <taxon>Pediococcus</taxon>
    </lineage>
</organism>
<dbReference type="EMBL" id="CP118742">
    <property type="protein sequence ID" value="WEA58239.1"/>
    <property type="molecule type" value="Genomic_DNA"/>
</dbReference>
<dbReference type="RefSeq" id="WP_275000687.1">
    <property type="nucleotide sequence ID" value="NZ_CP118742.1"/>
</dbReference>
<protein>
    <submittedName>
        <fullName evidence="2">Uncharacterized protein</fullName>
    </submittedName>
</protein>
<proteinExistence type="predicted"/>
<keyword evidence="2" id="KW-0614">Plasmid</keyword>
<evidence type="ECO:0000313" key="3">
    <source>
        <dbReference type="Proteomes" id="UP001214131"/>
    </source>
</evidence>
<dbReference type="Proteomes" id="UP001214131">
    <property type="component" value="Plasmid unnamed3"/>
</dbReference>
<sequence length="46" mass="5398">MIPDYDTWLSTLPEPKPEHDFDIDDRDYENALEDEWENEDGISAGL</sequence>
<reference evidence="2 3" key="1">
    <citation type="submission" date="2023-02" db="EMBL/GenBank/DDBJ databases">
        <title>Comparative genomics and fermentation flavor characterization of five lactic acid bacteria reveal flavor biosynthesis metabolic pathways in fermented muskmelon puree.</title>
        <authorList>
            <person name="Yuan L."/>
            <person name="Li M."/>
            <person name="Xu X."/>
            <person name="Lao F."/>
            <person name="Wu J."/>
        </authorList>
    </citation>
    <scope>NUCLEOTIDE SEQUENCE [LARGE SCALE GENOMIC DNA]</scope>
    <source>
        <strain evidence="2 3">Ca-4</strain>
        <plasmid evidence="2 3">unnamed3</plasmid>
    </source>
</reference>
<feature type="region of interest" description="Disordered" evidence="1">
    <location>
        <begin position="1"/>
        <end position="23"/>
    </location>
</feature>
<geneLocation type="plasmid" evidence="2 3">
    <name>unnamed3</name>
</geneLocation>
<evidence type="ECO:0000313" key="2">
    <source>
        <dbReference type="EMBL" id="WEA58239.1"/>
    </source>
</evidence>
<accession>A0ABD7X9S2</accession>
<gene>
    <name evidence="2" type="ORF">PWB86_09530</name>
</gene>
<dbReference type="AlphaFoldDB" id="A0ABD7X9S2"/>
<name>A0ABD7X9S2_PEDPE</name>
<evidence type="ECO:0000256" key="1">
    <source>
        <dbReference type="SAM" id="MobiDB-lite"/>
    </source>
</evidence>